<keyword evidence="7" id="KW-1185">Reference proteome</keyword>
<dbReference type="CDD" id="cd11660">
    <property type="entry name" value="SANT_TRF"/>
    <property type="match status" value="1"/>
</dbReference>
<protein>
    <submittedName>
        <fullName evidence="6">Tryptophan synthetase, variant 2</fullName>
    </submittedName>
</protein>
<organism evidence="6 7">
    <name type="scientific">Salvia divinorum</name>
    <name type="common">Maria pastora</name>
    <name type="synonym">Diviner's sage</name>
    <dbReference type="NCBI Taxonomy" id="28513"/>
    <lineage>
        <taxon>Eukaryota</taxon>
        <taxon>Viridiplantae</taxon>
        <taxon>Streptophyta</taxon>
        <taxon>Embryophyta</taxon>
        <taxon>Tracheophyta</taxon>
        <taxon>Spermatophyta</taxon>
        <taxon>Magnoliopsida</taxon>
        <taxon>eudicotyledons</taxon>
        <taxon>Gunneridae</taxon>
        <taxon>Pentapetalae</taxon>
        <taxon>asterids</taxon>
        <taxon>lamiids</taxon>
        <taxon>Lamiales</taxon>
        <taxon>Lamiaceae</taxon>
        <taxon>Nepetoideae</taxon>
        <taxon>Mentheae</taxon>
        <taxon>Salviinae</taxon>
        <taxon>Salvia</taxon>
        <taxon>Salvia subgen. Calosphace</taxon>
    </lineage>
</organism>
<feature type="transmembrane region" description="Helical" evidence="4">
    <location>
        <begin position="89"/>
        <end position="108"/>
    </location>
</feature>
<comment type="subcellular location">
    <subcellularLocation>
        <location evidence="1">Nucleus</location>
    </subcellularLocation>
</comment>
<accession>A0ABD1GLX9</accession>
<keyword evidence="4" id="KW-1133">Transmembrane helix</keyword>
<evidence type="ECO:0000256" key="1">
    <source>
        <dbReference type="ARBA" id="ARBA00004123"/>
    </source>
</evidence>
<feature type="domain" description="HTH myb-type" evidence="5">
    <location>
        <begin position="38"/>
        <end position="97"/>
    </location>
</feature>
<dbReference type="PANTHER" id="PTHR21717:SF70">
    <property type="entry name" value="TELOMERE REPEAT-BINDING PROTEIN 2-RELATED"/>
    <property type="match status" value="1"/>
</dbReference>
<dbReference type="GO" id="GO:0005634">
    <property type="term" value="C:nucleus"/>
    <property type="evidence" value="ECO:0007669"/>
    <property type="project" value="UniProtKB-SubCell"/>
</dbReference>
<dbReference type="EMBL" id="JBEAFC010000008">
    <property type="protein sequence ID" value="KAL1545140.1"/>
    <property type="molecule type" value="Genomic_DNA"/>
</dbReference>
<comment type="caution">
    <text evidence="6">The sequence shown here is derived from an EMBL/GenBank/DDBJ whole genome shotgun (WGS) entry which is preliminary data.</text>
</comment>
<dbReference type="Gene3D" id="1.10.246.220">
    <property type="match status" value="2"/>
</dbReference>
<feature type="region of interest" description="Disordered" evidence="3">
    <location>
        <begin position="1"/>
        <end position="21"/>
    </location>
</feature>
<reference evidence="6 7" key="1">
    <citation type="submission" date="2024-06" db="EMBL/GenBank/DDBJ databases">
        <title>A chromosome level genome sequence of Diviner's sage (Salvia divinorum).</title>
        <authorList>
            <person name="Ford S.A."/>
            <person name="Ro D.-K."/>
            <person name="Ness R.W."/>
            <person name="Phillips M.A."/>
        </authorList>
    </citation>
    <scope>NUCLEOTIDE SEQUENCE [LARGE SCALE GENOMIC DNA]</scope>
    <source>
        <strain evidence="6">SAF-2024a</strain>
        <tissue evidence="6">Leaf</tissue>
    </source>
</reference>
<dbReference type="SMART" id="SM00717">
    <property type="entry name" value="SANT"/>
    <property type="match status" value="1"/>
</dbReference>
<name>A0ABD1GLX9_SALDI</name>
<gene>
    <name evidence="6" type="primary">TRP5</name>
    <name evidence="6" type="ORF">AAHA92_21896</name>
</gene>
<evidence type="ECO:0000313" key="6">
    <source>
        <dbReference type="EMBL" id="KAL1545140.1"/>
    </source>
</evidence>
<dbReference type="InterPro" id="IPR001005">
    <property type="entry name" value="SANT/Myb"/>
</dbReference>
<dbReference type="PANTHER" id="PTHR21717">
    <property type="entry name" value="TELOMERIC REPEAT BINDING PROTEIN"/>
    <property type="match status" value="1"/>
</dbReference>
<sequence>MSSQRTTSESKALVPAPSAKQDALAVVSVRKSKRSESTQRRIRKPFTVAEAEALVQAVEKLGTGRWRDVKLRAFDNAKHRTYVDLKVKLVTVVSLYFLCTTYMMLYIGRMSSAASLPMAYNEVVVQLRDKWKTLVHTAGISPQQRRGEPVPQELLDRVLTAHAYWSQHQPKQQQLKSQPDTCLLL</sequence>
<dbReference type="AlphaFoldDB" id="A0ABD1GLX9"/>
<dbReference type="PROSITE" id="PS51294">
    <property type="entry name" value="HTH_MYB"/>
    <property type="match status" value="1"/>
</dbReference>
<evidence type="ECO:0000259" key="5">
    <source>
        <dbReference type="PROSITE" id="PS51294"/>
    </source>
</evidence>
<keyword evidence="4" id="KW-0472">Membrane</keyword>
<keyword evidence="2" id="KW-0539">Nucleus</keyword>
<keyword evidence="4" id="KW-0812">Transmembrane</keyword>
<evidence type="ECO:0000313" key="7">
    <source>
        <dbReference type="Proteomes" id="UP001567538"/>
    </source>
</evidence>
<dbReference type="Proteomes" id="UP001567538">
    <property type="component" value="Unassembled WGS sequence"/>
</dbReference>
<evidence type="ECO:0000256" key="2">
    <source>
        <dbReference type="ARBA" id="ARBA00023242"/>
    </source>
</evidence>
<dbReference type="InterPro" id="IPR009057">
    <property type="entry name" value="Homeodomain-like_sf"/>
</dbReference>
<proteinExistence type="predicted"/>
<feature type="compositionally biased region" description="Polar residues" evidence="3">
    <location>
        <begin position="1"/>
        <end position="10"/>
    </location>
</feature>
<dbReference type="GO" id="GO:0042162">
    <property type="term" value="F:telomeric DNA binding"/>
    <property type="evidence" value="ECO:0007669"/>
    <property type="project" value="UniProtKB-ARBA"/>
</dbReference>
<evidence type="ECO:0000256" key="4">
    <source>
        <dbReference type="SAM" id="Phobius"/>
    </source>
</evidence>
<evidence type="ECO:0000256" key="3">
    <source>
        <dbReference type="SAM" id="MobiDB-lite"/>
    </source>
</evidence>
<dbReference type="InterPro" id="IPR017930">
    <property type="entry name" value="Myb_dom"/>
</dbReference>
<dbReference type="InterPro" id="IPR031105">
    <property type="entry name" value="TRP_plant"/>
</dbReference>
<dbReference type="SUPFAM" id="SSF46689">
    <property type="entry name" value="Homeodomain-like"/>
    <property type="match status" value="1"/>
</dbReference>